<comment type="caution">
    <text evidence="2">The sequence shown here is derived from an EMBL/GenBank/DDBJ whole genome shotgun (WGS) entry which is preliminary data.</text>
</comment>
<evidence type="ECO:0000313" key="2">
    <source>
        <dbReference type="EMBL" id="KAK3258178.1"/>
    </source>
</evidence>
<sequence length="276" mass="31862">MRWADRTEEEIKLDRPAWFPQRLEWEGPTVLHKITRLATATELEDTLSSLAIEWQEALVFDATEFDMFRTSRPMHTHSTVGGLHSALNTFSQPHGYWKNKGVCTECPTERPSTPKHVSEAYEKYLRPFITTVDPEFAENGHWCVPIGRTHCSSSVGQHNEPKDMAPQYVLAVGSFSGATLRQHRQDGSDYYDMNTCYRVVNMDGRIDHEVVFGKFQGVRYAIVFYKSWDPKLPKPAQFMHEPQYVWRLEGKKLACNLTASVVYFTSASLLHFPWLR</sequence>
<dbReference type="Proteomes" id="UP001190700">
    <property type="component" value="Unassembled WGS sequence"/>
</dbReference>
<dbReference type="EMBL" id="LGRX02019751">
    <property type="protein sequence ID" value="KAK3258178.1"/>
    <property type="molecule type" value="Genomic_DNA"/>
</dbReference>
<gene>
    <name evidence="2" type="ORF">CYMTET_32766</name>
</gene>
<reference evidence="2 3" key="1">
    <citation type="journal article" date="2015" name="Genome Biol. Evol.">
        <title>Comparative Genomics of a Bacterivorous Green Alga Reveals Evolutionary Causalities and Consequences of Phago-Mixotrophic Mode of Nutrition.</title>
        <authorList>
            <person name="Burns J.A."/>
            <person name="Paasch A."/>
            <person name="Narechania A."/>
            <person name="Kim E."/>
        </authorList>
    </citation>
    <scope>NUCLEOTIDE SEQUENCE [LARGE SCALE GENOMIC DNA]</scope>
    <source>
        <strain evidence="2 3">PLY_AMNH</strain>
    </source>
</reference>
<evidence type="ECO:0000256" key="1">
    <source>
        <dbReference type="SAM" id="Phobius"/>
    </source>
</evidence>
<keyword evidence="1" id="KW-1133">Transmembrane helix</keyword>
<accession>A0AAE0FF02</accession>
<organism evidence="2 3">
    <name type="scientific">Cymbomonas tetramitiformis</name>
    <dbReference type="NCBI Taxonomy" id="36881"/>
    <lineage>
        <taxon>Eukaryota</taxon>
        <taxon>Viridiplantae</taxon>
        <taxon>Chlorophyta</taxon>
        <taxon>Pyramimonadophyceae</taxon>
        <taxon>Pyramimonadales</taxon>
        <taxon>Pyramimonadaceae</taxon>
        <taxon>Cymbomonas</taxon>
    </lineage>
</organism>
<proteinExistence type="predicted"/>
<evidence type="ECO:0000313" key="3">
    <source>
        <dbReference type="Proteomes" id="UP001190700"/>
    </source>
</evidence>
<protein>
    <submittedName>
        <fullName evidence="2">Uncharacterized protein</fullName>
    </submittedName>
</protein>
<dbReference type="AlphaFoldDB" id="A0AAE0FF02"/>
<keyword evidence="1" id="KW-0812">Transmembrane</keyword>
<feature type="transmembrane region" description="Helical" evidence="1">
    <location>
        <begin position="253"/>
        <end position="274"/>
    </location>
</feature>
<name>A0AAE0FF02_9CHLO</name>
<keyword evidence="1" id="KW-0472">Membrane</keyword>
<keyword evidence="3" id="KW-1185">Reference proteome</keyword>